<sequence>MEEPKKKRGVKPLLDGRNLTFAEVKQRQRAKDKFLHDAMRQCGYAPMKTFIHTEHLKALSKLSWESGIGQFDFADPTNLSAYLFNLISDHLKQKGIVNSELPESSFHAAAQYTAELNYQQWAKAHIESLKQGDFK</sequence>
<dbReference type="Proteomes" id="UP000240010">
    <property type="component" value="Unassembled WGS sequence"/>
</dbReference>
<evidence type="ECO:0000313" key="1">
    <source>
        <dbReference type="EMBL" id="PPK75596.1"/>
    </source>
</evidence>
<reference evidence="1 2" key="1">
    <citation type="submission" date="2018-02" db="EMBL/GenBank/DDBJ databases">
        <title>Subsurface microbial communities from deep shales in Ohio and West Virginia, USA.</title>
        <authorList>
            <person name="Wrighton K."/>
        </authorList>
    </citation>
    <scope>NUCLEOTIDE SEQUENCE [LARGE SCALE GENOMIC DNA]</scope>
    <source>
        <strain evidence="1 2">OWC-DMM</strain>
    </source>
</reference>
<dbReference type="EMBL" id="PTIZ01000005">
    <property type="protein sequence ID" value="PPK75596.1"/>
    <property type="molecule type" value="Genomic_DNA"/>
</dbReference>
<gene>
    <name evidence="1" type="ORF">B0F87_10562</name>
</gene>
<evidence type="ECO:0000313" key="2">
    <source>
        <dbReference type="Proteomes" id="UP000240010"/>
    </source>
</evidence>
<comment type="caution">
    <text evidence="1">The sequence shown here is derived from an EMBL/GenBank/DDBJ whole genome shotgun (WGS) entry which is preliminary data.</text>
</comment>
<dbReference type="AlphaFoldDB" id="A0A2S6HDT1"/>
<name>A0A2S6HDT1_9GAMM</name>
<protein>
    <submittedName>
        <fullName evidence="1">Uncharacterized protein</fullName>
    </submittedName>
</protein>
<dbReference type="RefSeq" id="WP_104428839.1">
    <property type="nucleotide sequence ID" value="NZ_PTIZ01000005.1"/>
</dbReference>
<organism evidence="1 2">
    <name type="scientific">Methylobacter tundripaludum</name>
    <dbReference type="NCBI Taxonomy" id="173365"/>
    <lineage>
        <taxon>Bacteria</taxon>
        <taxon>Pseudomonadati</taxon>
        <taxon>Pseudomonadota</taxon>
        <taxon>Gammaproteobacteria</taxon>
        <taxon>Methylococcales</taxon>
        <taxon>Methylococcaceae</taxon>
        <taxon>Methylobacter</taxon>
    </lineage>
</organism>
<accession>A0A2S6HDT1</accession>
<proteinExistence type="predicted"/>